<organism evidence="10">
    <name type="scientific">Salvia splendens</name>
    <name type="common">Scarlet sage</name>
    <dbReference type="NCBI Taxonomy" id="180675"/>
    <lineage>
        <taxon>Eukaryota</taxon>
        <taxon>Viridiplantae</taxon>
        <taxon>Streptophyta</taxon>
        <taxon>Embryophyta</taxon>
        <taxon>Tracheophyta</taxon>
        <taxon>Spermatophyta</taxon>
        <taxon>Magnoliopsida</taxon>
        <taxon>eudicotyledons</taxon>
        <taxon>Gunneridae</taxon>
        <taxon>Pentapetalae</taxon>
        <taxon>asterids</taxon>
        <taxon>lamiids</taxon>
        <taxon>Lamiales</taxon>
        <taxon>Lamiaceae</taxon>
        <taxon>Nepetoideae</taxon>
        <taxon>Mentheae</taxon>
        <taxon>Salviinae</taxon>
        <taxon>Salvia</taxon>
        <taxon>Salvia subgen. Calosphace</taxon>
        <taxon>core Calosphace</taxon>
    </lineage>
</organism>
<comment type="caution">
    <text evidence="10">The sequence shown here is derived from an EMBL/GenBank/DDBJ whole genome shotgun (WGS) entry which is preliminary data.</text>
</comment>
<dbReference type="AlphaFoldDB" id="A0A8X8X4H4"/>
<accession>A0A8X8X4H4</accession>
<sequence length="208" mass="22643">MFMAQVVGTLIAAIVYLSTAWWLMETIPDICDQSSDSLWTCPSDHVFYDASVVWGLIGPRKMFGDQGLYGAVNWFFLGVAVAPVLVWAAAKAIPGQEWIRLVNMLILIGACGQMPPATAVNYTSWIILGFSLSGFHDQPWSVVGRQTGQHTIIPSTLLCSEYRNTGLNNASTYMCLDVASTLRMLGNSGVPPCAQKFVSTCICSEFSS</sequence>
<dbReference type="Pfam" id="PF03169">
    <property type="entry name" value="OPT"/>
    <property type="match status" value="1"/>
</dbReference>
<evidence type="ECO:0000256" key="1">
    <source>
        <dbReference type="ARBA" id="ARBA00004141"/>
    </source>
</evidence>
<dbReference type="InterPro" id="IPR004648">
    <property type="entry name" value="Oligpept_transpt"/>
</dbReference>
<dbReference type="GO" id="GO:0016020">
    <property type="term" value="C:membrane"/>
    <property type="evidence" value="ECO:0007669"/>
    <property type="project" value="UniProtKB-SubCell"/>
</dbReference>
<reference evidence="10" key="2">
    <citation type="submission" date="2020-08" db="EMBL/GenBank/DDBJ databases">
        <title>Plant Genome Project.</title>
        <authorList>
            <person name="Zhang R.-G."/>
        </authorList>
    </citation>
    <scope>NUCLEOTIDE SEQUENCE</scope>
    <source>
        <strain evidence="10">Huo1</strain>
        <tissue evidence="10">Leaf</tissue>
    </source>
</reference>
<dbReference type="EMBL" id="PNBA02000011">
    <property type="protein sequence ID" value="KAG6407595.1"/>
    <property type="molecule type" value="Genomic_DNA"/>
</dbReference>
<name>A0A8X8X4H4_SALSN</name>
<comment type="similarity">
    <text evidence="2">Belongs to the oligopeptide OPT transporter (TC 2.A.67.1) family.</text>
</comment>
<proteinExistence type="inferred from homology"/>
<evidence type="ECO:0000256" key="3">
    <source>
        <dbReference type="ARBA" id="ARBA00022448"/>
    </source>
</evidence>
<reference evidence="10" key="1">
    <citation type="submission" date="2018-01" db="EMBL/GenBank/DDBJ databases">
        <authorList>
            <person name="Mao J.F."/>
        </authorList>
    </citation>
    <scope>NUCLEOTIDE SEQUENCE</scope>
    <source>
        <strain evidence="10">Huo1</strain>
        <tissue evidence="10">Leaf</tissue>
    </source>
</reference>
<evidence type="ECO:0000313" key="10">
    <source>
        <dbReference type="EMBL" id="KAG6407595.1"/>
    </source>
</evidence>
<dbReference type="GO" id="GO:0015031">
    <property type="term" value="P:protein transport"/>
    <property type="evidence" value="ECO:0007669"/>
    <property type="project" value="UniProtKB-KW"/>
</dbReference>
<comment type="subcellular location">
    <subcellularLocation>
        <location evidence="1">Membrane</location>
        <topology evidence="1">Multi-pass membrane protein</topology>
    </subcellularLocation>
</comment>
<evidence type="ECO:0000313" key="11">
    <source>
        <dbReference type="Proteomes" id="UP000298416"/>
    </source>
</evidence>
<evidence type="ECO:0000256" key="6">
    <source>
        <dbReference type="ARBA" id="ARBA00022927"/>
    </source>
</evidence>
<gene>
    <name evidence="10" type="ORF">SASPL_130591</name>
</gene>
<evidence type="ECO:0000256" key="7">
    <source>
        <dbReference type="ARBA" id="ARBA00022989"/>
    </source>
</evidence>
<dbReference type="PANTHER" id="PTHR22601">
    <property type="entry name" value="ISP4 LIKE PROTEIN"/>
    <property type="match status" value="1"/>
</dbReference>
<dbReference type="GO" id="GO:0035673">
    <property type="term" value="F:oligopeptide transmembrane transporter activity"/>
    <property type="evidence" value="ECO:0007669"/>
    <property type="project" value="InterPro"/>
</dbReference>
<keyword evidence="4 9" id="KW-0812">Transmembrane</keyword>
<feature type="transmembrane region" description="Helical" evidence="9">
    <location>
        <begin position="71"/>
        <end position="90"/>
    </location>
</feature>
<evidence type="ECO:0000256" key="8">
    <source>
        <dbReference type="ARBA" id="ARBA00023136"/>
    </source>
</evidence>
<evidence type="ECO:0000256" key="9">
    <source>
        <dbReference type="SAM" id="Phobius"/>
    </source>
</evidence>
<dbReference type="Proteomes" id="UP000298416">
    <property type="component" value="Unassembled WGS sequence"/>
</dbReference>
<keyword evidence="6" id="KW-0653">Protein transport</keyword>
<keyword evidence="8 9" id="KW-0472">Membrane</keyword>
<evidence type="ECO:0000256" key="2">
    <source>
        <dbReference type="ARBA" id="ARBA00005484"/>
    </source>
</evidence>
<keyword evidence="7 9" id="KW-1133">Transmembrane helix</keyword>
<evidence type="ECO:0000256" key="4">
    <source>
        <dbReference type="ARBA" id="ARBA00022692"/>
    </source>
</evidence>
<evidence type="ECO:0000256" key="5">
    <source>
        <dbReference type="ARBA" id="ARBA00022856"/>
    </source>
</evidence>
<feature type="transmembrane region" description="Helical" evidence="9">
    <location>
        <begin position="7"/>
        <end position="24"/>
    </location>
</feature>
<keyword evidence="3" id="KW-0813">Transport</keyword>
<protein>
    <submittedName>
        <fullName evidence="10">Uncharacterized protein</fullName>
    </submittedName>
</protein>
<dbReference type="InterPro" id="IPR004813">
    <property type="entry name" value="OPT"/>
</dbReference>
<keyword evidence="5" id="KW-0571">Peptide transport</keyword>
<keyword evidence="11" id="KW-1185">Reference proteome</keyword>